<feature type="compositionally biased region" description="Basic and acidic residues" evidence="1">
    <location>
        <begin position="45"/>
        <end position="62"/>
    </location>
</feature>
<dbReference type="Proteomes" id="UP000078546">
    <property type="component" value="Unassembled WGS sequence"/>
</dbReference>
<gene>
    <name evidence="2" type="ORF">POVCU1_024210</name>
</gene>
<evidence type="ECO:0000313" key="2">
    <source>
        <dbReference type="EMBL" id="SBS92887.1"/>
    </source>
</evidence>
<accession>A0A1A8WNJ2</accession>
<sequence>MRNKEGRRHEKGKRNVTANQLVLMSGVGPLTSKFVHCEGGKMSEQEKCQEGKADKMLEDEPSKTPGWEGGGGKQIDKIGSAVATYSYFFYFYTYSYFNTYSYL</sequence>
<protein>
    <submittedName>
        <fullName evidence="2">Uncharacterized protein</fullName>
    </submittedName>
</protein>
<dbReference type="EMBL" id="FLQV01000454">
    <property type="protein sequence ID" value="SBS92887.1"/>
    <property type="molecule type" value="Genomic_DNA"/>
</dbReference>
<name>A0A1A8WNJ2_PLAOA</name>
<dbReference type="AlphaFoldDB" id="A0A1A8WNJ2"/>
<evidence type="ECO:0000256" key="1">
    <source>
        <dbReference type="SAM" id="MobiDB-lite"/>
    </source>
</evidence>
<reference evidence="3" key="1">
    <citation type="submission" date="2016-05" db="EMBL/GenBank/DDBJ databases">
        <authorList>
            <person name="Naeem Raeece"/>
        </authorList>
    </citation>
    <scope>NUCLEOTIDE SEQUENCE [LARGE SCALE GENOMIC DNA]</scope>
</reference>
<proteinExistence type="predicted"/>
<feature type="region of interest" description="Disordered" evidence="1">
    <location>
        <begin position="45"/>
        <end position="71"/>
    </location>
</feature>
<evidence type="ECO:0000313" key="3">
    <source>
        <dbReference type="Proteomes" id="UP000078546"/>
    </source>
</evidence>
<organism evidence="2 3">
    <name type="scientific">Plasmodium ovale curtisi</name>
    <dbReference type="NCBI Taxonomy" id="864141"/>
    <lineage>
        <taxon>Eukaryota</taxon>
        <taxon>Sar</taxon>
        <taxon>Alveolata</taxon>
        <taxon>Apicomplexa</taxon>
        <taxon>Aconoidasida</taxon>
        <taxon>Haemosporida</taxon>
        <taxon>Plasmodiidae</taxon>
        <taxon>Plasmodium</taxon>
        <taxon>Plasmodium (Plasmodium)</taxon>
    </lineage>
</organism>